<evidence type="ECO:0000313" key="2">
    <source>
        <dbReference type="Proteomes" id="UP000789375"/>
    </source>
</evidence>
<keyword evidence="2" id="KW-1185">Reference proteome</keyword>
<protein>
    <submittedName>
        <fullName evidence="1">11289_t:CDS:1</fullName>
    </submittedName>
</protein>
<dbReference type="AlphaFoldDB" id="A0A9N8W482"/>
<name>A0A9N8W482_FUNMO</name>
<evidence type="ECO:0000313" key="1">
    <source>
        <dbReference type="EMBL" id="CAG8476673.1"/>
    </source>
</evidence>
<organism evidence="1 2">
    <name type="scientific">Funneliformis mosseae</name>
    <name type="common">Endomycorrhizal fungus</name>
    <name type="synonym">Glomus mosseae</name>
    <dbReference type="NCBI Taxonomy" id="27381"/>
    <lineage>
        <taxon>Eukaryota</taxon>
        <taxon>Fungi</taxon>
        <taxon>Fungi incertae sedis</taxon>
        <taxon>Mucoromycota</taxon>
        <taxon>Glomeromycotina</taxon>
        <taxon>Glomeromycetes</taxon>
        <taxon>Glomerales</taxon>
        <taxon>Glomeraceae</taxon>
        <taxon>Funneliformis</taxon>
    </lineage>
</organism>
<dbReference type="InterPro" id="IPR053237">
    <property type="entry name" value="Natterin_C"/>
</dbReference>
<dbReference type="CDD" id="cd23424">
    <property type="entry name" value="beta-trefoil_Ricin_BEL-like"/>
    <property type="match status" value="1"/>
</dbReference>
<dbReference type="EMBL" id="CAJVPP010000379">
    <property type="protein sequence ID" value="CAG8476673.1"/>
    <property type="molecule type" value="Genomic_DNA"/>
</dbReference>
<dbReference type="CDD" id="cd20215">
    <property type="entry name" value="PFM_LSL-like"/>
    <property type="match status" value="1"/>
</dbReference>
<dbReference type="PANTHER" id="PTHR39244:SF5">
    <property type="entry name" value="NATTERIN-3-LIKE"/>
    <property type="match status" value="1"/>
</dbReference>
<dbReference type="Gene3D" id="2.170.15.10">
    <property type="entry name" value="Proaerolysin, chain A, domain 3"/>
    <property type="match status" value="1"/>
</dbReference>
<proteinExistence type="predicted"/>
<comment type="caution">
    <text evidence="1">The sequence shown here is derived from an EMBL/GenBank/DDBJ whole genome shotgun (WGS) entry which is preliminary data.</text>
</comment>
<reference evidence="1" key="1">
    <citation type="submission" date="2021-06" db="EMBL/GenBank/DDBJ databases">
        <authorList>
            <person name="Kallberg Y."/>
            <person name="Tangrot J."/>
            <person name="Rosling A."/>
        </authorList>
    </citation>
    <scope>NUCLEOTIDE SEQUENCE</scope>
    <source>
        <strain evidence="1">87-6 pot B 2015</strain>
    </source>
</reference>
<dbReference type="InterPro" id="IPR035992">
    <property type="entry name" value="Ricin_B-like_lectins"/>
</dbReference>
<sequence>MELYIPPKGLTFRLQNYQTNWVMYSRFSPEPQLYHHSDNAEYKDQYWTLVPGTEKKHSGYFRIENYYSKLSIFSRFTAEPKFFHYTGDNKLDDQFWTLIPGTGKHLGYFRIQNYVTKWSIFSRFSENPQFYHKPSDDKDDEQYWIFIFEDMIVESINYLIDKGKIKNTTSVVLMKQIFSNDTYLKQTFNFKMDKGEIHMSIFEHSYGFTVKVGMEFKAEIPSVGENGINIEAKNDQIWIFGKSTESKKTYVADFPIKVPLKAKIIATATIKKAMISVPFIMHLQSKRTGIKVDTFGTYSGIATWDLTYTLSE</sequence>
<dbReference type="SUPFAM" id="SSF50370">
    <property type="entry name" value="Ricin B-like lectins"/>
    <property type="match status" value="1"/>
</dbReference>
<dbReference type="Gene3D" id="2.80.10.50">
    <property type="match status" value="1"/>
</dbReference>
<dbReference type="Proteomes" id="UP000789375">
    <property type="component" value="Unassembled WGS sequence"/>
</dbReference>
<dbReference type="SUPFAM" id="SSF56973">
    <property type="entry name" value="Aerolisin/ETX pore-forming domain"/>
    <property type="match status" value="1"/>
</dbReference>
<dbReference type="PANTHER" id="PTHR39244">
    <property type="entry name" value="NATTERIN-4"/>
    <property type="match status" value="1"/>
</dbReference>
<accession>A0A9N8W482</accession>
<gene>
    <name evidence="1" type="ORF">FMOSSE_LOCUS2793</name>
</gene>